<evidence type="ECO:0000256" key="1">
    <source>
        <dbReference type="SAM" id="SignalP"/>
    </source>
</evidence>
<name>A0A224Y0T2_9ACAR</name>
<feature type="chain" id="PRO_5012330062" evidence="1">
    <location>
        <begin position="22"/>
        <end position="227"/>
    </location>
</feature>
<dbReference type="AlphaFoldDB" id="A0A224Y0T2"/>
<evidence type="ECO:0000313" key="2">
    <source>
        <dbReference type="EMBL" id="MAA11197.1"/>
    </source>
</evidence>
<reference evidence="2" key="1">
    <citation type="journal article" date="2017" name="Parasit. Vectors">
        <title>Sialotranscriptomics of Rhipicephalus zambeziensis reveals intricate expression profiles of secretory proteins and suggests tight temporal transcriptional regulation during blood-feeding.</title>
        <authorList>
            <person name="de Castro M.H."/>
            <person name="de Klerk D."/>
            <person name="Pienaar R."/>
            <person name="Rees D.J.G."/>
            <person name="Mans B.J."/>
        </authorList>
    </citation>
    <scope>NUCLEOTIDE SEQUENCE</scope>
    <source>
        <tissue evidence="2">Salivary glands</tissue>
    </source>
</reference>
<protein>
    <submittedName>
        <fullName evidence="2">28 kDa Metastriate family member</fullName>
    </submittedName>
</protein>
<proteinExistence type="predicted"/>
<organism evidence="2">
    <name type="scientific">Rhipicephalus zambeziensis</name>
    <dbReference type="NCBI Taxonomy" id="60191"/>
    <lineage>
        <taxon>Eukaryota</taxon>
        <taxon>Metazoa</taxon>
        <taxon>Ecdysozoa</taxon>
        <taxon>Arthropoda</taxon>
        <taxon>Chelicerata</taxon>
        <taxon>Arachnida</taxon>
        <taxon>Acari</taxon>
        <taxon>Parasitiformes</taxon>
        <taxon>Ixodida</taxon>
        <taxon>Ixodoidea</taxon>
        <taxon>Ixodidae</taxon>
        <taxon>Rhipicephalinae</taxon>
        <taxon>Rhipicephalus</taxon>
        <taxon>Rhipicephalus</taxon>
    </lineage>
</organism>
<accession>A0A224Y0T2</accession>
<dbReference type="EMBL" id="GFPF01000051">
    <property type="protein sequence ID" value="MAA11197.1"/>
    <property type="molecule type" value="Transcribed_RNA"/>
</dbReference>
<keyword evidence="1" id="KW-0732">Signal</keyword>
<sequence>MLQKYPFFLCIFLTHYCSSSAQQTTEIPEKIGENTTALVYIYFNSSYTSTSRESSTSTGEIPTLFKNIFEQVQDHFHGKNVSINFEVQAAEVDDDIAVYYTVNASLNASGTLQRLIKRKHDKAKPPTGIAFYYTNYTLLNELRGRGDGHIRSVNYESTWNTFCTEKPSGAVVKLDPSSPSPWNTVFAFTRMLGVRYNYKGVHPLERGPLNARLIQCQTELQEERLLF</sequence>
<feature type="signal peptide" evidence="1">
    <location>
        <begin position="1"/>
        <end position="21"/>
    </location>
</feature>